<feature type="transmembrane region" description="Helical" evidence="12">
    <location>
        <begin position="686"/>
        <end position="706"/>
    </location>
</feature>
<evidence type="ECO:0000259" key="14">
    <source>
        <dbReference type="PROSITE" id="PS50259"/>
    </source>
</evidence>
<evidence type="ECO:0000256" key="1">
    <source>
        <dbReference type="ARBA" id="ARBA00004651"/>
    </source>
</evidence>
<evidence type="ECO:0000256" key="10">
    <source>
        <dbReference type="ARBA" id="ARBA00023224"/>
    </source>
</evidence>
<dbReference type="Pfam" id="PF00003">
    <property type="entry name" value="7tm_3"/>
    <property type="match status" value="1"/>
</dbReference>
<keyword evidence="5 12" id="KW-1133">Transmembrane helix</keyword>
<feature type="transmembrane region" description="Helical" evidence="12">
    <location>
        <begin position="498"/>
        <end position="522"/>
    </location>
</feature>
<feature type="transmembrane region" description="Helical" evidence="12">
    <location>
        <begin position="658"/>
        <end position="680"/>
    </location>
</feature>
<evidence type="ECO:0000256" key="8">
    <source>
        <dbReference type="ARBA" id="ARBA00023170"/>
    </source>
</evidence>
<dbReference type="PaxDb" id="30732-ENSOMEP00000003571"/>
<evidence type="ECO:0000256" key="12">
    <source>
        <dbReference type="SAM" id="Phobius"/>
    </source>
</evidence>
<keyword evidence="10" id="KW-0807">Transducer</keyword>
<keyword evidence="9" id="KW-0325">Glycoprotein</keyword>
<comment type="subcellular location">
    <subcellularLocation>
        <location evidence="1">Cell membrane</location>
        <topology evidence="1">Multi-pass membrane protein</topology>
    </subcellularLocation>
</comment>
<reference evidence="15" key="2">
    <citation type="submission" date="2025-09" db="UniProtKB">
        <authorList>
            <consortium name="Ensembl"/>
        </authorList>
    </citation>
    <scope>IDENTIFICATION</scope>
</reference>
<dbReference type="SUPFAM" id="SSF53822">
    <property type="entry name" value="Periplasmic binding protein-like I"/>
    <property type="match status" value="1"/>
</dbReference>
<proteinExistence type="inferred from homology"/>
<feature type="chain" id="PRO_5017314795" evidence="13">
    <location>
        <begin position="24"/>
        <end position="739"/>
    </location>
</feature>
<dbReference type="PROSITE" id="PS50259">
    <property type="entry name" value="G_PROTEIN_RECEP_F3_4"/>
    <property type="match status" value="1"/>
</dbReference>
<dbReference type="AlphaFoldDB" id="A0A3B3BDA3"/>
<evidence type="ECO:0000256" key="4">
    <source>
        <dbReference type="ARBA" id="ARBA00022729"/>
    </source>
</evidence>
<keyword evidence="16" id="KW-1185">Reference proteome</keyword>
<evidence type="ECO:0000313" key="16">
    <source>
        <dbReference type="Proteomes" id="UP000261560"/>
    </source>
</evidence>
<evidence type="ECO:0000256" key="2">
    <source>
        <dbReference type="ARBA" id="ARBA00022475"/>
    </source>
</evidence>
<dbReference type="FunFam" id="2.10.50.30:FF:000004">
    <property type="entry name" value="Taste receptor type 1 member 3-like protein"/>
    <property type="match status" value="1"/>
</dbReference>
<sequence length="739" mass="83881">RLITTMYMFIFVSLCFLGAKLNAETECIAQTSEFKKKGDYLLGGLFDHVRGTLHSNIPVAPLFMMDLIPMVRLISSLFYGASSSVFSRKQNFPSFLRTVHTNEDVIEIIWKLLKEFNWNWVAFLYIDDDYGRDGLNVFIKKIKDTEICMAFSCGLSKNTNYPKLFKQIESLRVKVMVVFTAEWTAEDLINSAIQQNVTNKVWIAVDAWSLHKGLPKKAGIRNIGTVLGIAEGKVTIPGFNDFIYSFKAQIQYENEEQDSFCNQMCNCSSLSAEDIITADPSFNFPVYSAVYAVAHALHAVLQCGADSCNKDIKVYPNLVLNELKKLNFTLLKQTVQFDKNGDPKFGSYDIVFWNEGGDAERIGSYTFHPKITHFKIDKSKIHWHGDKKPESFSSEECPEGYMKKQEGFHKCSFSCKICPKGTYVNTTDPYNCISCKDTEWSKEGSTSCTARLLEYVSFSDPAAIVIMIGTVILLVLTVAISILFALNNNTPVVRSAGGPMCFLVLGCISLCSISVFFCFGKATTVFCMLRYFPVILFGSVCLACFAVRSFQIICIFKIFDKLPMLRSYWTKYYGSCLIICLVFFIQAAQLISGIIVSPPTPYPDTLSYSDRFILRCYILKNHKASSGSLSLLFLLLFLTFFFSYASKNLPKHYNEARALSFCMLHQILIWIIFATGYTLYHGKYLQVFSALATLLSLYSFLIKYFIPKCYIIIFKPEQNTQQYFQDLILTYSTQSPYSL</sequence>
<evidence type="ECO:0000256" key="6">
    <source>
        <dbReference type="ARBA" id="ARBA00023040"/>
    </source>
</evidence>
<evidence type="ECO:0000256" key="5">
    <source>
        <dbReference type="ARBA" id="ARBA00022989"/>
    </source>
</evidence>
<dbReference type="InterPro" id="IPR001828">
    <property type="entry name" value="ANF_lig-bd_rcpt"/>
</dbReference>
<dbReference type="STRING" id="30732.ENSOMEP00000003571"/>
<evidence type="ECO:0000256" key="9">
    <source>
        <dbReference type="ARBA" id="ARBA00023180"/>
    </source>
</evidence>
<dbReference type="GO" id="GO:0050909">
    <property type="term" value="P:sensory perception of taste"/>
    <property type="evidence" value="ECO:0007669"/>
    <property type="project" value="UniProtKB-ARBA"/>
</dbReference>
<comment type="similarity">
    <text evidence="11">Belongs to the G-protein coupled receptor 3 family. TAS1R subfamily.</text>
</comment>
<reference evidence="15" key="1">
    <citation type="submission" date="2025-08" db="UniProtKB">
        <authorList>
            <consortium name="Ensembl"/>
        </authorList>
    </citation>
    <scope>IDENTIFICATION</scope>
</reference>
<feature type="transmembrane region" description="Helical" evidence="12">
    <location>
        <begin position="572"/>
        <end position="596"/>
    </location>
</feature>
<dbReference type="Proteomes" id="UP000261560">
    <property type="component" value="Unplaced"/>
</dbReference>
<dbReference type="GeneTree" id="ENSGT00940000156136"/>
<dbReference type="Ensembl" id="ENSOMET00000010611.1">
    <property type="protein sequence ID" value="ENSOMEP00000003571.1"/>
    <property type="gene ID" value="ENSOMEG00000004536.1"/>
</dbReference>
<dbReference type="Pfam" id="PF07562">
    <property type="entry name" value="NCD3G"/>
    <property type="match status" value="1"/>
</dbReference>
<evidence type="ECO:0000256" key="13">
    <source>
        <dbReference type="SAM" id="SignalP"/>
    </source>
</evidence>
<evidence type="ECO:0000256" key="11">
    <source>
        <dbReference type="ARBA" id="ARBA00038492"/>
    </source>
</evidence>
<feature type="transmembrane region" description="Helical" evidence="12">
    <location>
        <begin position="627"/>
        <end position="646"/>
    </location>
</feature>
<dbReference type="GO" id="GO:0004930">
    <property type="term" value="F:G protein-coupled receptor activity"/>
    <property type="evidence" value="ECO:0007669"/>
    <property type="project" value="UniProtKB-KW"/>
</dbReference>
<evidence type="ECO:0000256" key="3">
    <source>
        <dbReference type="ARBA" id="ARBA00022692"/>
    </source>
</evidence>
<dbReference type="InterPro" id="IPR000068">
    <property type="entry name" value="GPCR_3_Ca_sens_rcpt-rel"/>
</dbReference>
<dbReference type="PANTHER" id="PTHR24061:SF441">
    <property type="entry name" value="TASTE RECEPTOR TYPE 1 MEMBER 2B-RELATED"/>
    <property type="match status" value="1"/>
</dbReference>
<keyword evidence="7 12" id="KW-0472">Membrane</keyword>
<dbReference type="InterPro" id="IPR011500">
    <property type="entry name" value="GPCR_3_9-Cys_dom"/>
</dbReference>
<keyword evidence="4 13" id="KW-0732">Signal</keyword>
<dbReference type="Gene3D" id="3.40.50.2300">
    <property type="match status" value="2"/>
</dbReference>
<feature type="transmembrane region" description="Helical" evidence="12">
    <location>
        <begin position="534"/>
        <end position="560"/>
    </location>
</feature>
<dbReference type="Pfam" id="PF01094">
    <property type="entry name" value="ANF_receptor"/>
    <property type="match status" value="1"/>
</dbReference>
<feature type="transmembrane region" description="Helical" evidence="12">
    <location>
        <begin position="462"/>
        <end position="486"/>
    </location>
</feature>
<keyword evidence="2" id="KW-1003">Cell membrane</keyword>
<dbReference type="InterPro" id="IPR028082">
    <property type="entry name" value="Peripla_BP_I"/>
</dbReference>
<evidence type="ECO:0000256" key="7">
    <source>
        <dbReference type="ARBA" id="ARBA00023136"/>
    </source>
</evidence>
<evidence type="ECO:0000313" key="15">
    <source>
        <dbReference type="Ensembl" id="ENSOMEP00000003571.1"/>
    </source>
</evidence>
<dbReference type="PANTHER" id="PTHR24061">
    <property type="entry name" value="CALCIUM-SENSING RECEPTOR-RELATED"/>
    <property type="match status" value="1"/>
</dbReference>
<dbReference type="Gene3D" id="2.10.50.30">
    <property type="entry name" value="GPCR, family 3, nine cysteines domain"/>
    <property type="match status" value="1"/>
</dbReference>
<dbReference type="InterPro" id="IPR017978">
    <property type="entry name" value="GPCR_3_C"/>
</dbReference>
<dbReference type="PRINTS" id="PR00592">
    <property type="entry name" value="CASENSINGR"/>
</dbReference>
<feature type="signal peptide" evidence="13">
    <location>
        <begin position="1"/>
        <end position="23"/>
    </location>
</feature>
<protein>
    <submittedName>
        <fullName evidence="15">Taste receptor type 1 member 1-like</fullName>
    </submittedName>
</protein>
<feature type="domain" description="G-protein coupled receptors family 3 profile" evidence="14">
    <location>
        <begin position="462"/>
        <end position="728"/>
    </location>
</feature>
<keyword evidence="8" id="KW-0675">Receptor</keyword>
<dbReference type="GO" id="GO:0005886">
    <property type="term" value="C:plasma membrane"/>
    <property type="evidence" value="ECO:0007669"/>
    <property type="project" value="UniProtKB-SubCell"/>
</dbReference>
<dbReference type="FunFam" id="3.40.50.2300:FF:000016">
    <property type="entry name" value="Taste 1 receptor member 2"/>
    <property type="match status" value="1"/>
</dbReference>
<keyword evidence="6" id="KW-0297">G-protein coupled receptor</keyword>
<name>A0A3B3BDA3_ORYME</name>
<organism evidence="15 16">
    <name type="scientific">Oryzias melastigma</name>
    <name type="common">Marine medaka</name>
    <dbReference type="NCBI Taxonomy" id="30732"/>
    <lineage>
        <taxon>Eukaryota</taxon>
        <taxon>Metazoa</taxon>
        <taxon>Chordata</taxon>
        <taxon>Craniata</taxon>
        <taxon>Vertebrata</taxon>
        <taxon>Euteleostomi</taxon>
        <taxon>Actinopterygii</taxon>
        <taxon>Neopterygii</taxon>
        <taxon>Teleostei</taxon>
        <taxon>Neoteleostei</taxon>
        <taxon>Acanthomorphata</taxon>
        <taxon>Ovalentaria</taxon>
        <taxon>Atherinomorphae</taxon>
        <taxon>Beloniformes</taxon>
        <taxon>Adrianichthyidae</taxon>
        <taxon>Oryziinae</taxon>
        <taxon>Oryzias</taxon>
    </lineage>
</organism>
<dbReference type="InterPro" id="IPR038550">
    <property type="entry name" value="GPCR_3_9-Cys_sf"/>
</dbReference>
<keyword evidence="3 12" id="KW-0812">Transmembrane</keyword>
<accession>A0A3B3BDA3</accession>